<keyword evidence="2" id="KW-0812">Transmembrane</keyword>
<reference evidence="5 6" key="1">
    <citation type="journal article" date="2015" name="Int. J. Syst. Evol. Microbiol.">
        <title>Novibacillus thermophilus gen. nov., sp. nov., a Gram-staining-negative and moderately thermophilic member of the family Thermoactinomycetaceae.</title>
        <authorList>
            <person name="Yang G."/>
            <person name="Chen J."/>
            <person name="Zhou S."/>
        </authorList>
    </citation>
    <scope>NUCLEOTIDE SEQUENCE [LARGE SCALE GENOMIC DNA]</scope>
    <source>
        <strain evidence="5 6">SG-1</strain>
    </source>
</reference>
<evidence type="ECO:0000256" key="1">
    <source>
        <dbReference type="SAM" id="MobiDB-lite"/>
    </source>
</evidence>
<name>A0A1U9K484_9BACL</name>
<dbReference type="KEGG" id="ntr:B0W44_02765"/>
<evidence type="ECO:0000259" key="4">
    <source>
        <dbReference type="Pfam" id="PF23357"/>
    </source>
</evidence>
<dbReference type="Gene3D" id="3.40.30.10">
    <property type="entry name" value="Glutaredoxin"/>
    <property type="match status" value="1"/>
</dbReference>
<keyword evidence="6" id="KW-1185">Reference proteome</keyword>
<organism evidence="5 6">
    <name type="scientific">Novibacillus thermophilus</name>
    <dbReference type="NCBI Taxonomy" id="1471761"/>
    <lineage>
        <taxon>Bacteria</taxon>
        <taxon>Bacillati</taxon>
        <taxon>Bacillota</taxon>
        <taxon>Bacilli</taxon>
        <taxon>Bacillales</taxon>
        <taxon>Thermoactinomycetaceae</taxon>
        <taxon>Novibacillus</taxon>
    </lineage>
</organism>
<protein>
    <submittedName>
        <fullName evidence="5">Uncharacterized protein</fullName>
    </submittedName>
</protein>
<evidence type="ECO:0000313" key="6">
    <source>
        <dbReference type="Proteomes" id="UP000188603"/>
    </source>
</evidence>
<dbReference type="Pfam" id="PF09822">
    <property type="entry name" value="ABC_transp_aux"/>
    <property type="match status" value="1"/>
</dbReference>
<dbReference type="STRING" id="1471761.B0W44_02765"/>
<keyword evidence="2" id="KW-1133">Transmembrane helix</keyword>
<sequence length="472" mass="51694">MKAFLKKTNVVVLAVVLIGILVLANVAVGEVSMRYDLTENKEHSLSEQTKETLAQLSQPVNVYFFSGGSAEDEEIESLLKEYEKLSDDIHLDVVDPNENPSLAQKYEVQSYGTTVFESGDETKKIEAYALYTMGSDQFSYNFTGEQQFTQAIIQVTQGERTTVSFLQGHGEPDPRQAFAQAVQMMEGEAYQVETLNLATEGSVPENAGVLVIAGPTQDIAAEEVELIDAYVQEGGQLMVFLPPTESEQPLENLNRLLSQWGIEPEHNLVIDPERSYFNDPLTPIPVFEPHTITQELESQQRALILPQSRSLSTQEVEGLTVSPLLTTSEAAWGETDFNTADAKKSDDDMEGPLTLAYAVESDGGTATGETKEEGGEASDETASTPKLVVLGNVTVLDSQLFTLQGNADFVLNSLHWLSGEEDNITIRPKEKTVEPITLTPGQADGIFLATVVGLPAVILISGGIVWWRRRKM</sequence>
<evidence type="ECO:0000259" key="3">
    <source>
        <dbReference type="Pfam" id="PF09822"/>
    </source>
</evidence>
<dbReference type="InterPro" id="IPR055396">
    <property type="entry name" value="DUF7088"/>
</dbReference>
<accession>A0A1U9K484</accession>
<dbReference type="EMBL" id="CP019699">
    <property type="protein sequence ID" value="AQS54851.1"/>
    <property type="molecule type" value="Genomic_DNA"/>
</dbReference>
<evidence type="ECO:0000256" key="2">
    <source>
        <dbReference type="SAM" id="Phobius"/>
    </source>
</evidence>
<feature type="transmembrane region" description="Helical" evidence="2">
    <location>
        <begin position="446"/>
        <end position="467"/>
    </location>
</feature>
<keyword evidence="2" id="KW-0472">Membrane</keyword>
<dbReference type="InterPro" id="IPR019196">
    <property type="entry name" value="ABC_transp_unknown"/>
</dbReference>
<evidence type="ECO:0000313" key="5">
    <source>
        <dbReference type="EMBL" id="AQS54851.1"/>
    </source>
</evidence>
<dbReference type="Proteomes" id="UP000188603">
    <property type="component" value="Chromosome"/>
</dbReference>
<feature type="region of interest" description="Disordered" evidence="1">
    <location>
        <begin position="360"/>
        <end position="383"/>
    </location>
</feature>
<dbReference type="SUPFAM" id="SSF52833">
    <property type="entry name" value="Thioredoxin-like"/>
    <property type="match status" value="1"/>
</dbReference>
<feature type="domain" description="DUF7088" evidence="4">
    <location>
        <begin position="39"/>
        <end position="125"/>
    </location>
</feature>
<gene>
    <name evidence="5" type="ORF">B0W44_02765</name>
</gene>
<dbReference type="RefSeq" id="WP_077718669.1">
    <property type="nucleotide sequence ID" value="NZ_CP019699.1"/>
</dbReference>
<dbReference type="AlphaFoldDB" id="A0A1U9K484"/>
<dbReference type="Pfam" id="PF23357">
    <property type="entry name" value="DUF7088"/>
    <property type="match status" value="1"/>
</dbReference>
<dbReference type="InterPro" id="IPR036249">
    <property type="entry name" value="Thioredoxin-like_sf"/>
</dbReference>
<proteinExistence type="predicted"/>
<feature type="domain" description="ABC-type uncharacterised transport system" evidence="3">
    <location>
        <begin position="160"/>
        <end position="412"/>
    </location>
</feature>
<dbReference type="OrthoDB" id="9766228at2"/>